<protein>
    <submittedName>
        <fullName evidence="4">Phosphoglycerate dehydrogenase</fullName>
    </submittedName>
</protein>
<evidence type="ECO:0000256" key="2">
    <source>
        <dbReference type="ARBA" id="ARBA00023027"/>
    </source>
</evidence>
<keyword evidence="1" id="KW-0560">Oxidoreductase</keyword>
<proteinExistence type="predicted"/>
<gene>
    <name evidence="4" type="ORF">H9657_07275</name>
</gene>
<keyword evidence="5" id="KW-1185">Reference proteome</keyword>
<dbReference type="EMBL" id="JACSQV010000005">
    <property type="protein sequence ID" value="MBD7918078.1"/>
    <property type="molecule type" value="Genomic_DNA"/>
</dbReference>
<dbReference type="SUPFAM" id="SSF51735">
    <property type="entry name" value="NAD(P)-binding Rossmann-fold domains"/>
    <property type="match status" value="1"/>
</dbReference>
<evidence type="ECO:0000259" key="3">
    <source>
        <dbReference type="Pfam" id="PF02826"/>
    </source>
</evidence>
<dbReference type="CDD" id="cd12160">
    <property type="entry name" value="2-Hacid_dh_3"/>
    <property type="match status" value="1"/>
</dbReference>
<reference evidence="4 5" key="1">
    <citation type="submission" date="2020-08" db="EMBL/GenBank/DDBJ databases">
        <title>A Genomic Blueprint of the Chicken Gut Microbiome.</title>
        <authorList>
            <person name="Gilroy R."/>
            <person name="Ravi A."/>
            <person name="Getino M."/>
            <person name="Pursley I."/>
            <person name="Horton D.L."/>
            <person name="Alikhan N.-F."/>
            <person name="Baker D."/>
            <person name="Gharbi K."/>
            <person name="Hall N."/>
            <person name="Watson M."/>
            <person name="Adriaenssens E.M."/>
            <person name="Foster-Nyarko E."/>
            <person name="Jarju S."/>
            <person name="Secka A."/>
            <person name="Antonio M."/>
            <person name="Oren A."/>
            <person name="Chaudhuri R."/>
            <person name="La Ragione R.M."/>
            <person name="Hildebrand F."/>
            <person name="Pallen M.J."/>
        </authorList>
    </citation>
    <scope>NUCLEOTIDE SEQUENCE [LARGE SCALE GENOMIC DNA]</scope>
    <source>
        <strain evidence="4 5">Sa3CUA2</strain>
    </source>
</reference>
<evidence type="ECO:0000313" key="4">
    <source>
        <dbReference type="EMBL" id="MBD7918078.1"/>
    </source>
</evidence>
<dbReference type="SUPFAM" id="SSF52283">
    <property type="entry name" value="Formate/glycerate dehydrogenase catalytic domain-like"/>
    <property type="match status" value="1"/>
</dbReference>
<name>A0ABR8QCC2_9CELL</name>
<dbReference type="Pfam" id="PF02826">
    <property type="entry name" value="2-Hacid_dh_C"/>
    <property type="match status" value="1"/>
</dbReference>
<evidence type="ECO:0000256" key="1">
    <source>
        <dbReference type="ARBA" id="ARBA00023002"/>
    </source>
</evidence>
<dbReference type="PANTHER" id="PTHR43333">
    <property type="entry name" value="2-HACID_DH_C DOMAIN-CONTAINING PROTEIN"/>
    <property type="match status" value="1"/>
</dbReference>
<feature type="domain" description="D-isomer specific 2-hydroxyacid dehydrogenase NAD-binding" evidence="3">
    <location>
        <begin position="127"/>
        <end position="310"/>
    </location>
</feature>
<dbReference type="InterPro" id="IPR036291">
    <property type="entry name" value="NAD(P)-bd_dom_sf"/>
</dbReference>
<comment type="caution">
    <text evidence="4">The sequence shown here is derived from an EMBL/GenBank/DDBJ whole genome shotgun (WGS) entry which is preliminary data.</text>
</comment>
<accession>A0ABR8QCC2</accession>
<dbReference type="PANTHER" id="PTHR43333:SF1">
    <property type="entry name" value="D-ISOMER SPECIFIC 2-HYDROXYACID DEHYDROGENASE NAD-BINDING DOMAIN-CONTAINING PROTEIN"/>
    <property type="match status" value="1"/>
</dbReference>
<sequence>MGPGRPPEAGGGVDWLVVDTMASYRPMSLILLPTTVDGAPSAPRGVECVPYDVAGPPPPQAAHADAIVVWGNPADRLAELAAAAPRVRWVQTLAAGPDAVLAAGFAPDVVVTNGRGLHDATVAEHVLALVLACVRSVPSMVRAQAEHRWADDLGGLQPLHSPDAVRTLLDAHVTVWGFGSIAARLAPLLAGLGAHVTGVATTAGDRYGFPVVTPADLTEALPRTDVLVGLLPALPATRHAIGRDVLDLLPSRAWVVNAGRGSTLDEDALLDAVRAGRVAGAALDVFATEPLPATSPLWDEPHVLVSPHAAGGRPVGWQDLVADNLARFVAGTPLRNVVRR</sequence>
<dbReference type="InterPro" id="IPR006140">
    <property type="entry name" value="D-isomer_DH_NAD-bd"/>
</dbReference>
<dbReference type="Proteomes" id="UP000604241">
    <property type="component" value="Unassembled WGS sequence"/>
</dbReference>
<evidence type="ECO:0000313" key="5">
    <source>
        <dbReference type="Proteomes" id="UP000604241"/>
    </source>
</evidence>
<keyword evidence="2" id="KW-0520">NAD</keyword>
<dbReference type="Gene3D" id="3.40.50.720">
    <property type="entry name" value="NAD(P)-binding Rossmann-like Domain"/>
    <property type="match status" value="2"/>
</dbReference>
<organism evidence="4 5">
    <name type="scientific">Cellulomonas avistercoris</name>
    <dbReference type="NCBI Taxonomy" id="2762242"/>
    <lineage>
        <taxon>Bacteria</taxon>
        <taxon>Bacillati</taxon>
        <taxon>Actinomycetota</taxon>
        <taxon>Actinomycetes</taxon>
        <taxon>Micrococcales</taxon>
        <taxon>Cellulomonadaceae</taxon>
        <taxon>Cellulomonas</taxon>
    </lineage>
</organism>